<dbReference type="Proteomes" id="UP000092993">
    <property type="component" value="Unassembled WGS sequence"/>
</dbReference>
<protein>
    <submittedName>
        <fullName evidence="2">Uncharacterized protein</fullName>
    </submittedName>
</protein>
<accession>A0A1C7MTU0</accession>
<feature type="region of interest" description="Disordered" evidence="1">
    <location>
        <begin position="55"/>
        <end position="117"/>
    </location>
</feature>
<evidence type="ECO:0000313" key="3">
    <source>
        <dbReference type="Proteomes" id="UP000092993"/>
    </source>
</evidence>
<dbReference type="EMBL" id="LUGG01000001">
    <property type="protein sequence ID" value="OBZ79889.1"/>
    <property type="molecule type" value="Genomic_DNA"/>
</dbReference>
<comment type="caution">
    <text evidence="2">The sequence shown here is derived from an EMBL/GenBank/DDBJ whole genome shotgun (WGS) entry which is preliminary data.</text>
</comment>
<dbReference type="AlphaFoldDB" id="A0A1C7MTU0"/>
<evidence type="ECO:0000313" key="2">
    <source>
        <dbReference type="EMBL" id="OBZ79889.1"/>
    </source>
</evidence>
<dbReference type="STRING" id="5627.A0A1C7MTU0"/>
<proteinExistence type="predicted"/>
<feature type="compositionally biased region" description="Low complexity" evidence="1">
    <location>
        <begin position="19"/>
        <end position="30"/>
    </location>
</feature>
<dbReference type="OMA" id="QGCSIKA"/>
<reference evidence="2 3" key="1">
    <citation type="submission" date="2016-03" db="EMBL/GenBank/DDBJ databases">
        <title>Whole genome sequencing of Grifola frondosa 9006-11.</title>
        <authorList>
            <person name="Min B."/>
            <person name="Park H."/>
            <person name="Kim J.-G."/>
            <person name="Cho H."/>
            <person name="Oh Y.-L."/>
            <person name="Kong W.-S."/>
            <person name="Choi I.-G."/>
        </authorList>
    </citation>
    <scope>NUCLEOTIDE SEQUENCE [LARGE SCALE GENOMIC DNA]</scope>
    <source>
        <strain evidence="2 3">9006-11</strain>
    </source>
</reference>
<name>A0A1C7MTU0_GRIFR</name>
<evidence type="ECO:0000256" key="1">
    <source>
        <dbReference type="SAM" id="MobiDB-lite"/>
    </source>
</evidence>
<organism evidence="2 3">
    <name type="scientific">Grifola frondosa</name>
    <name type="common">Maitake</name>
    <name type="synonym">Polyporus frondosus</name>
    <dbReference type="NCBI Taxonomy" id="5627"/>
    <lineage>
        <taxon>Eukaryota</taxon>
        <taxon>Fungi</taxon>
        <taxon>Dikarya</taxon>
        <taxon>Basidiomycota</taxon>
        <taxon>Agaricomycotina</taxon>
        <taxon>Agaricomycetes</taxon>
        <taxon>Polyporales</taxon>
        <taxon>Grifolaceae</taxon>
        <taxon>Grifola</taxon>
    </lineage>
</organism>
<sequence>MSSFKFPPSADDVRVMRHSAPASPPSSGSARDFSLNTSTKPFTFSGFASSLPFMPKETTPLPHPLVSTSQTTEGDEENLPIVPSPDPIDEDAKSAEELPFPPAAKPKRAPIPLDFKHPVSTNTVPAGLFKLSSMARVRAHSQGCSIKAQFQRHL</sequence>
<keyword evidence="3" id="KW-1185">Reference proteome</keyword>
<feature type="region of interest" description="Disordered" evidence="1">
    <location>
        <begin position="1"/>
        <end position="35"/>
    </location>
</feature>
<gene>
    <name evidence="2" type="ORF">A0H81_00128</name>
</gene>